<dbReference type="SUPFAM" id="SSF81321">
    <property type="entry name" value="Family A G protein-coupled receptor-like"/>
    <property type="match status" value="1"/>
</dbReference>
<keyword evidence="20" id="KW-1185">Reference proteome</keyword>
<evidence type="ECO:0000313" key="19">
    <source>
        <dbReference type="EMBL" id="CAH1164272.1"/>
    </source>
</evidence>
<feature type="transmembrane region" description="Helical" evidence="15">
    <location>
        <begin position="185"/>
        <end position="203"/>
    </location>
</feature>
<organism evidence="19 20">
    <name type="scientific">Phyllotreta striolata</name>
    <name type="common">Striped flea beetle</name>
    <name type="synonym">Crioceris striolata</name>
    <dbReference type="NCBI Taxonomy" id="444603"/>
    <lineage>
        <taxon>Eukaryota</taxon>
        <taxon>Metazoa</taxon>
        <taxon>Ecdysozoa</taxon>
        <taxon>Arthropoda</taxon>
        <taxon>Hexapoda</taxon>
        <taxon>Insecta</taxon>
        <taxon>Pterygota</taxon>
        <taxon>Neoptera</taxon>
        <taxon>Endopterygota</taxon>
        <taxon>Coleoptera</taxon>
        <taxon>Polyphaga</taxon>
        <taxon>Cucujiformia</taxon>
        <taxon>Chrysomeloidea</taxon>
        <taxon>Chrysomelidae</taxon>
        <taxon>Galerucinae</taxon>
        <taxon>Alticini</taxon>
        <taxon>Phyllotreta</taxon>
    </lineage>
</organism>
<dbReference type="InterPro" id="IPR001760">
    <property type="entry name" value="Opsin"/>
</dbReference>
<evidence type="ECO:0000256" key="17">
    <source>
        <dbReference type="SAM" id="SignalP"/>
    </source>
</evidence>
<dbReference type="PRINTS" id="PR00577">
    <property type="entry name" value="OPSINRH3RH4"/>
</dbReference>
<evidence type="ECO:0000256" key="13">
    <source>
        <dbReference type="ARBA" id="ARBA00023224"/>
    </source>
</evidence>
<dbReference type="SMART" id="SM01381">
    <property type="entry name" value="7TM_GPCR_Srsx"/>
    <property type="match status" value="1"/>
</dbReference>
<dbReference type="PROSITE" id="PS00237">
    <property type="entry name" value="G_PROTEIN_RECEP_F1_1"/>
    <property type="match status" value="1"/>
</dbReference>
<keyword evidence="10" id="KW-1015">Disulfide bond</keyword>
<feature type="transmembrane region" description="Helical" evidence="15">
    <location>
        <begin position="286"/>
        <end position="310"/>
    </location>
</feature>
<evidence type="ECO:0000256" key="11">
    <source>
        <dbReference type="ARBA" id="ARBA00023170"/>
    </source>
</evidence>
<dbReference type="GO" id="GO:0004930">
    <property type="term" value="F:G protein-coupled receptor activity"/>
    <property type="evidence" value="ECO:0007669"/>
    <property type="project" value="UniProtKB-KW"/>
</dbReference>
<evidence type="ECO:0000256" key="2">
    <source>
        <dbReference type="ARBA" id="ARBA00022543"/>
    </source>
</evidence>
<evidence type="ECO:0000256" key="8">
    <source>
        <dbReference type="ARBA" id="ARBA00023040"/>
    </source>
</evidence>
<dbReference type="Pfam" id="PF00001">
    <property type="entry name" value="7tm_1"/>
    <property type="match status" value="1"/>
</dbReference>
<protein>
    <recommendedName>
        <fullName evidence="18">G-protein coupled receptors family 1 profile domain-containing protein</fullName>
    </recommendedName>
</protein>
<keyword evidence="3 15" id="KW-0716">Sensory transduction</keyword>
<evidence type="ECO:0000313" key="20">
    <source>
        <dbReference type="Proteomes" id="UP001153712"/>
    </source>
</evidence>
<gene>
    <name evidence="19" type="ORF">PHYEVI_LOCUS3369</name>
</gene>
<dbReference type="InterPro" id="IPR017452">
    <property type="entry name" value="GPCR_Rhodpsn_7TM"/>
</dbReference>
<evidence type="ECO:0000259" key="18">
    <source>
        <dbReference type="PROSITE" id="PS50262"/>
    </source>
</evidence>
<dbReference type="AlphaFoldDB" id="A0A9P0DM34"/>
<feature type="compositionally biased region" description="Basic and acidic residues" evidence="16">
    <location>
        <begin position="441"/>
        <end position="454"/>
    </location>
</feature>
<reference evidence="19" key="1">
    <citation type="submission" date="2022-01" db="EMBL/GenBank/DDBJ databases">
        <authorList>
            <person name="King R."/>
        </authorList>
    </citation>
    <scope>NUCLEOTIDE SEQUENCE</scope>
</reference>
<dbReference type="InterPro" id="IPR050125">
    <property type="entry name" value="GPCR_opsins"/>
</dbReference>
<keyword evidence="14" id="KW-0844">Vision</keyword>
<feature type="transmembrane region" description="Helical" evidence="15">
    <location>
        <begin position="322"/>
        <end position="345"/>
    </location>
</feature>
<keyword evidence="11 15" id="KW-0675">Receptor</keyword>
<evidence type="ECO:0000256" key="15">
    <source>
        <dbReference type="RuleBase" id="RU004951"/>
    </source>
</evidence>
<feature type="region of interest" description="Disordered" evidence="16">
    <location>
        <begin position="432"/>
        <end position="466"/>
    </location>
</feature>
<evidence type="ECO:0000256" key="16">
    <source>
        <dbReference type="SAM" id="MobiDB-lite"/>
    </source>
</evidence>
<evidence type="ECO:0000256" key="4">
    <source>
        <dbReference type="ARBA" id="ARBA00022692"/>
    </source>
</evidence>
<keyword evidence="5 15" id="KW-0681">Retinal protein</keyword>
<evidence type="ECO:0000256" key="14">
    <source>
        <dbReference type="ARBA" id="ARBA00023305"/>
    </source>
</evidence>
<keyword evidence="2 15" id="KW-0600">Photoreceptor protein</keyword>
<feature type="signal peptide" evidence="17">
    <location>
        <begin position="1"/>
        <end position="20"/>
    </location>
</feature>
<feature type="transmembrane region" description="Helical" evidence="15">
    <location>
        <begin position="143"/>
        <end position="164"/>
    </location>
</feature>
<feature type="chain" id="PRO_5040378796" description="G-protein coupled receptors family 1 profile domain-containing protein" evidence="17">
    <location>
        <begin position="21"/>
        <end position="466"/>
    </location>
</feature>
<accession>A0A9P0DM34</accession>
<dbReference type="PROSITE" id="PS50262">
    <property type="entry name" value="G_PROTEIN_RECEP_F1_2"/>
    <property type="match status" value="1"/>
</dbReference>
<proteinExistence type="inferred from homology"/>
<dbReference type="EMBL" id="OU900106">
    <property type="protein sequence ID" value="CAH1164272.1"/>
    <property type="molecule type" value="Genomic_DNA"/>
</dbReference>
<keyword evidence="8 15" id="KW-0297">G-protein coupled receptor</keyword>
<keyword evidence="7 15" id="KW-0157">Chromophore</keyword>
<feature type="domain" description="G-protein coupled receptors family 1 profile" evidence="18">
    <location>
        <begin position="86"/>
        <end position="342"/>
    </location>
</feature>
<evidence type="ECO:0000256" key="1">
    <source>
        <dbReference type="ARBA" id="ARBA00004141"/>
    </source>
</evidence>
<keyword evidence="13 15" id="KW-0807">Transducer</keyword>
<dbReference type="PRINTS" id="PR00237">
    <property type="entry name" value="GPCRRHODOPSN"/>
</dbReference>
<evidence type="ECO:0000256" key="12">
    <source>
        <dbReference type="ARBA" id="ARBA00023180"/>
    </source>
</evidence>
<feature type="transmembrane region" description="Helical" evidence="15">
    <location>
        <begin position="69"/>
        <end position="95"/>
    </location>
</feature>
<dbReference type="OrthoDB" id="10015560at2759"/>
<evidence type="ECO:0000256" key="6">
    <source>
        <dbReference type="ARBA" id="ARBA00022989"/>
    </source>
</evidence>
<dbReference type="GO" id="GO:0016020">
    <property type="term" value="C:membrane"/>
    <property type="evidence" value="ECO:0007669"/>
    <property type="project" value="UniProtKB-SubCell"/>
</dbReference>
<feature type="transmembrane region" description="Helical" evidence="15">
    <location>
        <begin position="107"/>
        <end position="131"/>
    </location>
</feature>
<dbReference type="GO" id="GO:0009881">
    <property type="term" value="F:photoreceptor activity"/>
    <property type="evidence" value="ECO:0007669"/>
    <property type="project" value="UniProtKB-KW"/>
</dbReference>
<dbReference type="Proteomes" id="UP001153712">
    <property type="component" value="Chromosome 13"/>
</dbReference>
<keyword evidence="9 15" id="KW-0472">Membrane</keyword>
<dbReference type="PRINTS" id="PR00238">
    <property type="entry name" value="OPSIN"/>
</dbReference>
<evidence type="ECO:0000256" key="7">
    <source>
        <dbReference type="ARBA" id="ARBA00022991"/>
    </source>
</evidence>
<comment type="similarity">
    <text evidence="15">Belongs to the G-protein coupled receptor 1 family. Opsin subfamily.</text>
</comment>
<dbReference type="InterPro" id="IPR000276">
    <property type="entry name" value="GPCR_Rhodpsn"/>
</dbReference>
<keyword evidence="6 15" id="KW-1133">Transmembrane helix</keyword>
<dbReference type="Gene3D" id="1.20.1070.10">
    <property type="entry name" value="Rhodopsin 7-helix transmembrane proteins"/>
    <property type="match status" value="1"/>
</dbReference>
<dbReference type="PANTHER" id="PTHR24240">
    <property type="entry name" value="OPSIN"/>
    <property type="match status" value="1"/>
</dbReference>
<keyword evidence="12" id="KW-0325">Glycoprotein</keyword>
<evidence type="ECO:0000256" key="5">
    <source>
        <dbReference type="ARBA" id="ARBA00022925"/>
    </source>
</evidence>
<name>A0A9P0DM34_PHYSR</name>
<comment type="subcellular location">
    <subcellularLocation>
        <location evidence="1 15">Membrane</location>
        <topology evidence="1 15">Multi-pass membrane protein</topology>
    </subcellularLocation>
</comment>
<evidence type="ECO:0000256" key="9">
    <source>
        <dbReference type="ARBA" id="ARBA00023136"/>
    </source>
</evidence>
<evidence type="ECO:0000256" key="10">
    <source>
        <dbReference type="ARBA" id="ARBA00023157"/>
    </source>
</evidence>
<feature type="transmembrane region" description="Helical" evidence="15">
    <location>
        <begin position="233"/>
        <end position="254"/>
    </location>
</feature>
<dbReference type="GO" id="GO:0007602">
    <property type="term" value="P:phototransduction"/>
    <property type="evidence" value="ECO:0007669"/>
    <property type="project" value="UniProtKB-KW"/>
</dbReference>
<sequence length="466" mass="52226">MPAIVWILYALLTWVSPAMSGDNLTETIAKFEASWPVGDWKRYGFFADGYADIIDEHWMKFPPPNTASYYSMGAIYVLIMVLGVAGNSLVVFLFVKCKSLRTSANTLVINLALSDGLMTMKAPIFIYNAFMRGPALGDKACRLYGFVGGLTGTISIITLSLISFDRYFVIKYPLNRSFSDARVKICLAVTWIYGAIFASIPVLDIGWGKYTYEGYLTSCSFDYLTDSATVKRFIVAFFVAAWAVPLALISFSYINIIRVVANRSASHRDSFRSVKREDDKKQEIKLALIVFTTIILWFVSWTPYAIVALLGVSGQKEWITPLMSMIPAVFCKTASCVNSYVYALSHPKFKTELRKLCCKSNEKTNASKIWTTGMAKNREASINKEEISVTSDSMSTVTFEEATNESMRSLKRQDTVIEMICLRPSFSNRSSSLRKLARRMSSKEKHEEDDRNADVDLVTIGGPGKM</sequence>
<evidence type="ECO:0000256" key="3">
    <source>
        <dbReference type="ARBA" id="ARBA00022606"/>
    </source>
</evidence>
<dbReference type="GO" id="GO:0007601">
    <property type="term" value="P:visual perception"/>
    <property type="evidence" value="ECO:0007669"/>
    <property type="project" value="UniProtKB-KW"/>
</dbReference>
<keyword evidence="17" id="KW-0732">Signal</keyword>
<keyword evidence="4 15" id="KW-0812">Transmembrane</keyword>